<proteinExistence type="predicted"/>
<evidence type="ECO:0000313" key="2">
    <source>
        <dbReference type="EMBL" id="CAF3901071.1"/>
    </source>
</evidence>
<evidence type="ECO:0000313" key="1">
    <source>
        <dbReference type="EMBL" id="CAF1137342.1"/>
    </source>
</evidence>
<sequence>FLKISEAAYFIPGRKRFAKFEVVLRIVLPALGFNTYYFEVNAFTGNKSESEFEASGAYIFRPQSEDSYSGSDTRTITCVKTEIVQTAQMCQKNTFKANPIEYFIMRRQFCLLCMKQDKIAKSNYYTVSSIAVERKLTQTYESLHHKKLSHALLNEQVHKTCYDKYRSRYHNSQISVRASSLFSNPNTRIPLPNSMNNTSPTPLLTETSNGSLLTIDGKRQIRTLSSITWVPAETVDQRLKLTDEIDTYNLTSLTNPKDSPLFMRYCDRKASLKRRSTAKRKLDYEQDNLLVLSTPTRTTNSLYSNDMLATRQSRLQERTTSSPSIKSKFRKNLYKQRVCSADRRRCSHHNNSQISIDRSTFTYLSNDIQKSSLYPDGFEEMCGWLEDTLRTGALISLTKIQEIFQHLSQHRNEPLSQSTLRTTSIRERLNQRYGDKLHFTKLSKRGGMYVCLNDLSYHALLALKNSSSDSITHNTYRPILNHISAEEKQRKCEILFDAVQILRQTVNDNYHFFKKLKEDRQKLAAFTSNLYWDCAPTLLKNIIGMLTSNDVQFQNFKREYATLHTTFSTTTFIDRLRNR</sequence>
<comment type="caution">
    <text evidence="1">The sequence shown here is derived from an EMBL/GenBank/DDBJ whole genome shotgun (WGS) entry which is preliminary data.</text>
</comment>
<protein>
    <submittedName>
        <fullName evidence="1">Uncharacterized protein</fullName>
    </submittedName>
</protein>
<organism evidence="1 3">
    <name type="scientific">Didymodactylos carnosus</name>
    <dbReference type="NCBI Taxonomy" id="1234261"/>
    <lineage>
        <taxon>Eukaryota</taxon>
        <taxon>Metazoa</taxon>
        <taxon>Spiralia</taxon>
        <taxon>Gnathifera</taxon>
        <taxon>Rotifera</taxon>
        <taxon>Eurotatoria</taxon>
        <taxon>Bdelloidea</taxon>
        <taxon>Philodinida</taxon>
        <taxon>Philodinidae</taxon>
        <taxon>Didymodactylos</taxon>
    </lineage>
</organism>
<dbReference type="EMBL" id="CAJNOQ010006498">
    <property type="protein sequence ID" value="CAF1137342.1"/>
    <property type="molecule type" value="Genomic_DNA"/>
</dbReference>
<keyword evidence="3" id="KW-1185">Reference proteome</keyword>
<dbReference type="AlphaFoldDB" id="A0A814RRK9"/>
<evidence type="ECO:0000313" key="3">
    <source>
        <dbReference type="Proteomes" id="UP000663829"/>
    </source>
</evidence>
<feature type="non-terminal residue" evidence="1">
    <location>
        <position position="579"/>
    </location>
</feature>
<accession>A0A814RRK9</accession>
<dbReference type="Proteomes" id="UP000681722">
    <property type="component" value="Unassembled WGS sequence"/>
</dbReference>
<reference evidence="1" key="1">
    <citation type="submission" date="2021-02" db="EMBL/GenBank/DDBJ databases">
        <authorList>
            <person name="Nowell W R."/>
        </authorList>
    </citation>
    <scope>NUCLEOTIDE SEQUENCE</scope>
</reference>
<name>A0A814RRK9_9BILA</name>
<gene>
    <name evidence="1" type="ORF">GPM918_LOCUS20507</name>
    <name evidence="2" type="ORF">SRO942_LOCUS20504</name>
</gene>
<dbReference type="EMBL" id="CAJOBC010006498">
    <property type="protein sequence ID" value="CAF3901071.1"/>
    <property type="molecule type" value="Genomic_DNA"/>
</dbReference>
<dbReference type="Proteomes" id="UP000663829">
    <property type="component" value="Unassembled WGS sequence"/>
</dbReference>